<name>W1YQP8_9ZZZZ</name>
<dbReference type="AlphaFoldDB" id="W1YQP8"/>
<dbReference type="EMBL" id="AZMM01001894">
    <property type="protein sequence ID" value="ETJ44075.1"/>
    <property type="molecule type" value="Genomic_DNA"/>
</dbReference>
<organism evidence="1">
    <name type="scientific">human gut metagenome</name>
    <dbReference type="NCBI Taxonomy" id="408170"/>
    <lineage>
        <taxon>unclassified sequences</taxon>
        <taxon>metagenomes</taxon>
        <taxon>organismal metagenomes</taxon>
    </lineage>
</organism>
<evidence type="ECO:0000313" key="1">
    <source>
        <dbReference type="EMBL" id="ETJ44075.1"/>
    </source>
</evidence>
<comment type="caution">
    <text evidence="1">The sequence shown here is derived from an EMBL/GenBank/DDBJ whole genome shotgun (WGS) entry which is preliminary data.</text>
</comment>
<feature type="non-terminal residue" evidence="1">
    <location>
        <position position="38"/>
    </location>
</feature>
<reference evidence="1" key="1">
    <citation type="submission" date="2013-12" db="EMBL/GenBank/DDBJ databases">
        <title>A Varibaculum cambriense genome reconstructed from a premature infant gut community with otherwise low bacterial novelty that shifts toward anaerobic metabolism during the third week of life.</title>
        <authorList>
            <person name="Brown C.T."/>
            <person name="Sharon I."/>
            <person name="Thomas B.C."/>
            <person name="Castelle C.J."/>
            <person name="Morowitz M.J."/>
            <person name="Banfield J.F."/>
        </authorList>
    </citation>
    <scope>NUCLEOTIDE SEQUENCE</scope>
</reference>
<sequence length="38" mass="4286">MDERAAHEVAKGGIEDEHYKSNYNRAMVLGNIGVEHFP</sequence>
<proteinExistence type="predicted"/>
<protein>
    <submittedName>
        <fullName evidence="1">Uncharacterized protein</fullName>
    </submittedName>
</protein>
<accession>W1YQP8</accession>
<gene>
    <name evidence="1" type="ORF">Q604_UNBC01894G0002</name>
</gene>